<evidence type="ECO:0000256" key="7">
    <source>
        <dbReference type="ARBA" id="ARBA00022842"/>
    </source>
</evidence>
<organism evidence="11 12">
    <name type="scientific">Candidatus Colwellbacteria bacterium CG10_big_fil_rev_8_21_14_0_10_42_22</name>
    <dbReference type="NCBI Taxonomy" id="1974540"/>
    <lineage>
        <taxon>Bacteria</taxon>
        <taxon>Candidatus Colwelliibacteriota</taxon>
    </lineage>
</organism>
<protein>
    <recommendedName>
        <fullName evidence="3">phosphoserine phosphatase</fullName>
        <ecNumber evidence="3">3.1.3.3</ecNumber>
    </recommendedName>
</protein>
<dbReference type="GO" id="GO:0036424">
    <property type="term" value="F:L-phosphoserine phosphatase activity"/>
    <property type="evidence" value="ECO:0007669"/>
    <property type="project" value="TreeGrafter"/>
</dbReference>
<keyword evidence="4" id="KW-0028">Amino-acid biosynthesis</keyword>
<evidence type="ECO:0000256" key="4">
    <source>
        <dbReference type="ARBA" id="ARBA00022605"/>
    </source>
</evidence>
<dbReference type="PANTHER" id="PTHR43344">
    <property type="entry name" value="PHOSPHOSERINE PHOSPHATASE"/>
    <property type="match status" value="1"/>
</dbReference>
<dbReference type="InterPro" id="IPR036412">
    <property type="entry name" value="HAD-like_sf"/>
</dbReference>
<dbReference type="Proteomes" id="UP000231466">
    <property type="component" value="Unassembled WGS sequence"/>
</dbReference>
<evidence type="ECO:0000256" key="10">
    <source>
        <dbReference type="ARBA" id="ARBA00048523"/>
    </source>
</evidence>
<dbReference type="SUPFAM" id="SSF56784">
    <property type="entry name" value="HAD-like"/>
    <property type="match status" value="1"/>
</dbReference>
<dbReference type="AlphaFoldDB" id="A0A2H0VI83"/>
<dbReference type="EC" id="3.1.3.3" evidence="3"/>
<dbReference type="Gene3D" id="3.40.50.1000">
    <property type="entry name" value="HAD superfamily/HAD-like"/>
    <property type="match status" value="1"/>
</dbReference>
<comment type="cofactor">
    <cofactor evidence="1">
        <name>Mg(2+)</name>
        <dbReference type="ChEBI" id="CHEBI:18420"/>
    </cofactor>
</comment>
<dbReference type="GO" id="GO:0006564">
    <property type="term" value="P:L-serine biosynthetic process"/>
    <property type="evidence" value="ECO:0007669"/>
    <property type="project" value="UniProtKB-KW"/>
</dbReference>
<keyword evidence="6" id="KW-0378">Hydrolase</keyword>
<dbReference type="NCBIfam" id="TIGR01488">
    <property type="entry name" value="HAD-SF-IB"/>
    <property type="match status" value="1"/>
</dbReference>
<proteinExistence type="predicted"/>
<dbReference type="GO" id="GO:0005737">
    <property type="term" value="C:cytoplasm"/>
    <property type="evidence" value="ECO:0007669"/>
    <property type="project" value="TreeGrafter"/>
</dbReference>
<comment type="caution">
    <text evidence="11">The sequence shown here is derived from an EMBL/GenBank/DDBJ whole genome shotgun (WGS) entry which is preliminary data.</text>
</comment>
<dbReference type="InterPro" id="IPR023214">
    <property type="entry name" value="HAD_sf"/>
</dbReference>
<comment type="catalytic activity">
    <reaction evidence="9">
        <text>O-phospho-L-serine + H2O = L-serine + phosphate</text>
        <dbReference type="Rhea" id="RHEA:21208"/>
        <dbReference type="ChEBI" id="CHEBI:15377"/>
        <dbReference type="ChEBI" id="CHEBI:33384"/>
        <dbReference type="ChEBI" id="CHEBI:43474"/>
        <dbReference type="ChEBI" id="CHEBI:57524"/>
        <dbReference type="EC" id="3.1.3.3"/>
    </reaction>
</comment>
<keyword evidence="5" id="KW-0479">Metal-binding</keyword>
<gene>
    <name evidence="11" type="ORF">COT89_02085</name>
</gene>
<dbReference type="InterPro" id="IPR050582">
    <property type="entry name" value="HAD-like_SerB"/>
</dbReference>
<evidence type="ECO:0000256" key="5">
    <source>
        <dbReference type="ARBA" id="ARBA00022723"/>
    </source>
</evidence>
<comment type="catalytic activity">
    <reaction evidence="10">
        <text>O-phospho-D-serine + H2O = D-serine + phosphate</text>
        <dbReference type="Rhea" id="RHEA:24873"/>
        <dbReference type="ChEBI" id="CHEBI:15377"/>
        <dbReference type="ChEBI" id="CHEBI:35247"/>
        <dbReference type="ChEBI" id="CHEBI:43474"/>
        <dbReference type="ChEBI" id="CHEBI:58680"/>
        <dbReference type="EC" id="3.1.3.3"/>
    </reaction>
</comment>
<sequence>MFKAVIFDIDGTLTKQSTFWRELTERLGGSVERHMQLFEELVEGKISREEVCEGLIEVWNSTGRAVKQKFGRIFDSIPLRNDAKEVVNYLGLKRYKLCIITGSLDIFADLIANKVGIKQWYSNGKTEWNADGSIKKFEFDPDQAELKAQQLKDFLKNNNLQAKECVMVGDSWNDIELFKLTGNGIAIKSEHFDEELRSAAWKTIKELSELKEIL</sequence>
<feature type="non-terminal residue" evidence="11">
    <location>
        <position position="214"/>
    </location>
</feature>
<dbReference type="Pfam" id="PF00702">
    <property type="entry name" value="Hydrolase"/>
    <property type="match status" value="1"/>
</dbReference>
<evidence type="ECO:0000256" key="9">
    <source>
        <dbReference type="ARBA" id="ARBA00048138"/>
    </source>
</evidence>
<keyword evidence="7" id="KW-0460">Magnesium</keyword>
<reference evidence="12" key="1">
    <citation type="submission" date="2017-09" db="EMBL/GenBank/DDBJ databases">
        <title>Depth-based differentiation of microbial function through sediment-hosted aquifers and enrichment of novel symbionts in the deep terrestrial subsurface.</title>
        <authorList>
            <person name="Probst A.J."/>
            <person name="Ladd B."/>
            <person name="Jarett J.K."/>
            <person name="Geller-Mcgrath D.E."/>
            <person name="Sieber C.M.K."/>
            <person name="Emerson J.B."/>
            <person name="Anantharaman K."/>
            <person name="Thomas B.C."/>
            <person name="Malmstrom R."/>
            <person name="Stieglmeier M."/>
            <person name="Klingl A."/>
            <person name="Woyke T."/>
            <person name="Ryan C.M."/>
            <person name="Banfield J.F."/>
        </authorList>
    </citation>
    <scope>NUCLEOTIDE SEQUENCE [LARGE SCALE GENOMIC DNA]</scope>
</reference>
<evidence type="ECO:0000256" key="2">
    <source>
        <dbReference type="ARBA" id="ARBA00005135"/>
    </source>
</evidence>
<dbReference type="EMBL" id="PFAH01000007">
    <property type="protein sequence ID" value="PIR98020.1"/>
    <property type="molecule type" value="Genomic_DNA"/>
</dbReference>
<keyword evidence="8" id="KW-0718">Serine biosynthesis</keyword>
<dbReference type="PANTHER" id="PTHR43344:SF2">
    <property type="entry name" value="PHOSPHOSERINE PHOSPHATASE"/>
    <property type="match status" value="1"/>
</dbReference>
<accession>A0A2H0VI83</accession>
<evidence type="ECO:0000256" key="1">
    <source>
        <dbReference type="ARBA" id="ARBA00001946"/>
    </source>
</evidence>
<name>A0A2H0VI83_9BACT</name>
<evidence type="ECO:0000313" key="11">
    <source>
        <dbReference type="EMBL" id="PIR98020.1"/>
    </source>
</evidence>
<comment type="pathway">
    <text evidence="2">Amino-acid biosynthesis; L-serine biosynthesis; L-serine from 3-phospho-D-glycerate: step 3/3.</text>
</comment>
<evidence type="ECO:0000256" key="8">
    <source>
        <dbReference type="ARBA" id="ARBA00023299"/>
    </source>
</evidence>
<evidence type="ECO:0000256" key="6">
    <source>
        <dbReference type="ARBA" id="ARBA00022801"/>
    </source>
</evidence>
<evidence type="ECO:0000313" key="12">
    <source>
        <dbReference type="Proteomes" id="UP000231466"/>
    </source>
</evidence>
<dbReference type="GO" id="GO:0000287">
    <property type="term" value="F:magnesium ion binding"/>
    <property type="evidence" value="ECO:0007669"/>
    <property type="project" value="TreeGrafter"/>
</dbReference>
<evidence type="ECO:0000256" key="3">
    <source>
        <dbReference type="ARBA" id="ARBA00012640"/>
    </source>
</evidence>